<evidence type="ECO:0000313" key="2">
    <source>
        <dbReference type="EMBL" id="CAK1593280.1"/>
    </source>
</evidence>
<protein>
    <recommendedName>
        <fullName evidence="1">Reverse transcriptase domain-containing protein</fullName>
    </recommendedName>
</protein>
<name>A0AAV1LE42_9NEOP</name>
<dbReference type="Proteomes" id="UP001314205">
    <property type="component" value="Unassembled WGS sequence"/>
</dbReference>
<dbReference type="AlphaFoldDB" id="A0AAV1LE42"/>
<organism evidence="2 3">
    <name type="scientific">Parnassius mnemosyne</name>
    <name type="common">clouded apollo</name>
    <dbReference type="NCBI Taxonomy" id="213953"/>
    <lineage>
        <taxon>Eukaryota</taxon>
        <taxon>Metazoa</taxon>
        <taxon>Ecdysozoa</taxon>
        <taxon>Arthropoda</taxon>
        <taxon>Hexapoda</taxon>
        <taxon>Insecta</taxon>
        <taxon>Pterygota</taxon>
        <taxon>Neoptera</taxon>
        <taxon>Endopterygota</taxon>
        <taxon>Lepidoptera</taxon>
        <taxon>Glossata</taxon>
        <taxon>Ditrysia</taxon>
        <taxon>Papilionoidea</taxon>
        <taxon>Papilionidae</taxon>
        <taxon>Parnassiinae</taxon>
        <taxon>Parnassini</taxon>
        <taxon>Parnassius</taxon>
        <taxon>Driopa</taxon>
    </lineage>
</organism>
<gene>
    <name evidence="2" type="ORF">PARMNEM_LOCUS13078</name>
</gene>
<comment type="caution">
    <text evidence="2">The sequence shown here is derived from an EMBL/GenBank/DDBJ whole genome shotgun (WGS) entry which is preliminary data.</text>
</comment>
<evidence type="ECO:0000259" key="1">
    <source>
        <dbReference type="Pfam" id="PF00078"/>
    </source>
</evidence>
<proteinExistence type="predicted"/>
<dbReference type="EMBL" id="CAVLGL010000088">
    <property type="protein sequence ID" value="CAK1593280.1"/>
    <property type="molecule type" value="Genomic_DNA"/>
</dbReference>
<evidence type="ECO:0000313" key="3">
    <source>
        <dbReference type="Proteomes" id="UP001314205"/>
    </source>
</evidence>
<sequence>MNSSLDQGHQVLALFIDYKKAFDTHHEVLLQAMDECGIRGPTYRWYRSYLSGRTLQTYISGVAGKEVVVQLGVPTGSVYGPVGYVMHVNSVINVVKKCRVYMYADHMCLMYSSKNIQEIRAVLQADFENIIR</sequence>
<dbReference type="InterPro" id="IPR000477">
    <property type="entry name" value="RT_dom"/>
</dbReference>
<dbReference type="PANTHER" id="PTHR33332">
    <property type="entry name" value="REVERSE TRANSCRIPTASE DOMAIN-CONTAINING PROTEIN"/>
    <property type="match status" value="1"/>
</dbReference>
<accession>A0AAV1LE42</accession>
<dbReference type="Pfam" id="PF00078">
    <property type="entry name" value="RVT_1"/>
    <property type="match status" value="1"/>
</dbReference>
<keyword evidence="3" id="KW-1185">Reference proteome</keyword>
<reference evidence="2 3" key="1">
    <citation type="submission" date="2023-11" db="EMBL/GenBank/DDBJ databases">
        <authorList>
            <person name="Hedman E."/>
            <person name="Englund M."/>
            <person name="Stromberg M."/>
            <person name="Nyberg Akerstrom W."/>
            <person name="Nylinder S."/>
            <person name="Jareborg N."/>
            <person name="Kallberg Y."/>
            <person name="Kronander E."/>
        </authorList>
    </citation>
    <scope>NUCLEOTIDE SEQUENCE [LARGE SCALE GENOMIC DNA]</scope>
</reference>
<feature type="domain" description="Reverse transcriptase" evidence="1">
    <location>
        <begin position="8"/>
        <end position="120"/>
    </location>
</feature>